<dbReference type="AlphaFoldDB" id="A0A397W4Z0"/>
<evidence type="ECO:0000313" key="2">
    <source>
        <dbReference type="Proteomes" id="UP000266673"/>
    </source>
</evidence>
<proteinExistence type="predicted"/>
<protein>
    <submittedName>
        <fullName evidence="1">Uncharacterized protein</fullName>
    </submittedName>
</protein>
<reference evidence="1 2" key="1">
    <citation type="submission" date="2018-06" db="EMBL/GenBank/DDBJ databases">
        <title>Comparative genomics reveals the genomic features of Rhizophagus irregularis, R. cerebriforme, R. diaphanum and Gigaspora rosea, and their symbiotic lifestyle signature.</title>
        <authorList>
            <person name="Morin E."/>
            <person name="San Clemente H."/>
            <person name="Chen E.C.H."/>
            <person name="De La Providencia I."/>
            <person name="Hainaut M."/>
            <person name="Kuo A."/>
            <person name="Kohler A."/>
            <person name="Murat C."/>
            <person name="Tang N."/>
            <person name="Roy S."/>
            <person name="Loubradou J."/>
            <person name="Henrissat B."/>
            <person name="Grigoriev I.V."/>
            <person name="Corradi N."/>
            <person name="Roux C."/>
            <person name="Martin F.M."/>
        </authorList>
    </citation>
    <scope>NUCLEOTIDE SEQUENCE [LARGE SCALE GENOMIC DNA]</scope>
    <source>
        <strain evidence="1 2">DAOM 194757</strain>
    </source>
</reference>
<name>A0A397W4Z0_9GLOM</name>
<gene>
    <name evidence="1" type="ORF">C2G38_2154461</name>
</gene>
<dbReference type="OrthoDB" id="341578at2759"/>
<evidence type="ECO:0000313" key="1">
    <source>
        <dbReference type="EMBL" id="RIB29800.1"/>
    </source>
</evidence>
<dbReference type="Proteomes" id="UP000266673">
    <property type="component" value="Unassembled WGS sequence"/>
</dbReference>
<organism evidence="1 2">
    <name type="scientific">Gigaspora rosea</name>
    <dbReference type="NCBI Taxonomy" id="44941"/>
    <lineage>
        <taxon>Eukaryota</taxon>
        <taxon>Fungi</taxon>
        <taxon>Fungi incertae sedis</taxon>
        <taxon>Mucoromycota</taxon>
        <taxon>Glomeromycotina</taxon>
        <taxon>Glomeromycetes</taxon>
        <taxon>Diversisporales</taxon>
        <taxon>Gigasporaceae</taxon>
        <taxon>Gigaspora</taxon>
    </lineage>
</organism>
<dbReference type="EMBL" id="QKWP01000029">
    <property type="protein sequence ID" value="RIB29800.1"/>
    <property type="molecule type" value="Genomic_DNA"/>
</dbReference>
<keyword evidence="2" id="KW-1185">Reference proteome</keyword>
<sequence>MNRQVNIIRWCLHHNAKDRPTSIDLLKCGWLPAERSYRWLWEEYKEHRGVNYDVLEMDHAFEEENAKMIASIKHSQKDRGIAEKKLMAALKAHYYSNEIEK</sequence>
<comment type="caution">
    <text evidence="1">The sequence shown here is derived from an EMBL/GenBank/DDBJ whole genome shotgun (WGS) entry which is preliminary data.</text>
</comment>
<accession>A0A397W4Z0</accession>